<dbReference type="InterPro" id="IPR036812">
    <property type="entry name" value="NAD(P)_OxRdtase_dom_sf"/>
</dbReference>
<evidence type="ECO:0000313" key="3">
    <source>
        <dbReference type="EMBL" id="RQW09336.1"/>
    </source>
</evidence>
<dbReference type="PANTHER" id="PTHR43364:SF4">
    <property type="entry name" value="NAD(P)-LINKED OXIDOREDUCTASE SUPERFAMILY PROTEIN"/>
    <property type="match status" value="1"/>
</dbReference>
<dbReference type="OrthoDB" id="9773828at2"/>
<dbReference type="InterPro" id="IPR050523">
    <property type="entry name" value="AKR_Detox_Biosynth"/>
</dbReference>
<dbReference type="InterPro" id="IPR023210">
    <property type="entry name" value="NADP_OxRdtase_dom"/>
</dbReference>
<evidence type="ECO:0000313" key="4">
    <source>
        <dbReference type="Proteomes" id="UP000282529"/>
    </source>
</evidence>
<proteinExistence type="predicted"/>
<keyword evidence="4" id="KW-1185">Reference proteome</keyword>
<dbReference type="SUPFAM" id="SSF51430">
    <property type="entry name" value="NAD(P)-linked oxidoreductase"/>
    <property type="match status" value="1"/>
</dbReference>
<reference evidence="3 4" key="1">
    <citation type="submission" date="2018-11" db="EMBL/GenBank/DDBJ databases">
        <title>Genome sequence of strain 7197.</title>
        <authorList>
            <person name="Gao J."/>
            <person name="Sun J."/>
        </authorList>
    </citation>
    <scope>NUCLEOTIDE SEQUENCE [LARGE SCALE GENOMIC DNA]</scope>
    <source>
        <strain evidence="3 4">7197</strain>
    </source>
</reference>
<organism evidence="3 4">
    <name type="scientific">Paenibacillus rhizophilus</name>
    <dbReference type="NCBI Taxonomy" id="1850366"/>
    <lineage>
        <taxon>Bacteria</taxon>
        <taxon>Bacillati</taxon>
        <taxon>Bacillota</taxon>
        <taxon>Bacilli</taxon>
        <taxon>Bacillales</taxon>
        <taxon>Paenibacillaceae</taxon>
        <taxon>Paenibacillus</taxon>
    </lineage>
</organism>
<sequence>MKYRTVGKTGIQVSNLCFGTMSFGGNADEETSKAMFKRSREAGINFFDTANVYSGGRSEEILGECIADCRDEIVLSTKVFYPMGKDVNAGGLSRRHIMLEVENSLRRLKTDRIDFYFVHMFDEKTPMEETLRALDDLQAQGKILYPAVSNWSAWQMAKALGISAKEQLARFELIQPMYNLVKRQAEVEILPLAASEQLGVISYSPLGAGLLTGKYGVNKRPEQGRLVEEKRYTDRYADEMNYAVADRFTAHASERGVKPSTLAVAWAMSHPVITAPIIGARNLEQLEDSLAAADVDMTPEWRDEISSLSVTPTPATDRGETLLPMWT</sequence>
<dbReference type="Gene3D" id="3.20.20.100">
    <property type="entry name" value="NADP-dependent oxidoreductase domain"/>
    <property type="match status" value="1"/>
</dbReference>
<dbReference type="RefSeq" id="WP_124697160.1">
    <property type="nucleotide sequence ID" value="NZ_JBHUFE010000014.1"/>
</dbReference>
<name>A0A3N9PVQ3_9BACL</name>
<evidence type="ECO:0000259" key="2">
    <source>
        <dbReference type="Pfam" id="PF00248"/>
    </source>
</evidence>
<keyword evidence="1" id="KW-0560">Oxidoreductase</keyword>
<dbReference type="EMBL" id="RQPI01000014">
    <property type="protein sequence ID" value="RQW09336.1"/>
    <property type="molecule type" value="Genomic_DNA"/>
</dbReference>
<dbReference type="FunFam" id="3.20.20.100:FF:000004">
    <property type="entry name" value="Oxidoreductase, aldo/keto reductase"/>
    <property type="match status" value="1"/>
</dbReference>
<dbReference type="Pfam" id="PF00248">
    <property type="entry name" value="Aldo_ket_red"/>
    <property type="match status" value="1"/>
</dbReference>
<dbReference type="AlphaFoldDB" id="A0A3N9PVQ3"/>
<dbReference type="PANTHER" id="PTHR43364">
    <property type="entry name" value="NADH-SPECIFIC METHYLGLYOXAL REDUCTASE-RELATED"/>
    <property type="match status" value="1"/>
</dbReference>
<dbReference type="Proteomes" id="UP000282529">
    <property type="component" value="Unassembled WGS sequence"/>
</dbReference>
<protein>
    <submittedName>
        <fullName evidence="3">Aldo/keto reductase</fullName>
    </submittedName>
</protein>
<dbReference type="GO" id="GO:0005829">
    <property type="term" value="C:cytosol"/>
    <property type="evidence" value="ECO:0007669"/>
    <property type="project" value="TreeGrafter"/>
</dbReference>
<accession>A0A3N9PVQ3</accession>
<feature type="domain" description="NADP-dependent oxidoreductase" evidence="2">
    <location>
        <begin position="16"/>
        <end position="307"/>
    </location>
</feature>
<comment type="caution">
    <text evidence="3">The sequence shown here is derived from an EMBL/GenBank/DDBJ whole genome shotgun (WGS) entry which is preliminary data.</text>
</comment>
<dbReference type="CDD" id="cd19087">
    <property type="entry name" value="AKR_AKR12A1_B1_C1"/>
    <property type="match status" value="1"/>
</dbReference>
<dbReference type="GO" id="GO:0016491">
    <property type="term" value="F:oxidoreductase activity"/>
    <property type="evidence" value="ECO:0007669"/>
    <property type="project" value="UniProtKB-KW"/>
</dbReference>
<gene>
    <name evidence="3" type="ORF">EH198_19370</name>
</gene>
<evidence type="ECO:0000256" key="1">
    <source>
        <dbReference type="ARBA" id="ARBA00023002"/>
    </source>
</evidence>